<reference evidence="1" key="1">
    <citation type="submission" date="2020-02" db="EMBL/GenBank/DDBJ databases">
        <authorList>
            <person name="Meier V. D."/>
        </authorList>
    </citation>
    <scope>NUCLEOTIDE SEQUENCE</scope>
    <source>
        <strain evidence="1">AVDCRST_MAG93</strain>
    </source>
</reference>
<sequence>MNQHHQRALVQAAIPLILGVAG</sequence>
<proteinExistence type="predicted"/>
<accession>A0A6J4JP68</accession>
<dbReference type="EMBL" id="CADCTR010001155">
    <property type="protein sequence ID" value="CAA9283893.1"/>
    <property type="molecule type" value="Genomic_DNA"/>
</dbReference>
<protein>
    <submittedName>
        <fullName evidence="1">Uncharacterized protein</fullName>
    </submittedName>
</protein>
<gene>
    <name evidence="1" type="ORF">AVDCRST_MAG93-3386</name>
</gene>
<evidence type="ECO:0000313" key="1">
    <source>
        <dbReference type="EMBL" id="CAA9283893.1"/>
    </source>
</evidence>
<feature type="non-terminal residue" evidence="1">
    <location>
        <position position="22"/>
    </location>
</feature>
<dbReference type="AlphaFoldDB" id="A0A6J4JP68"/>
<organism evidence="1">
    <name type="scientific">uncultured Chloroflexia bacterium</name>
    <dbReference type="NCBI Taxonomy" id="1672391"/>
    <lineage>
        <taxon>Bacteria</taxon>
        <taxon>Bacillati</taxon>
        <taxon>Chloroflexota</taxon>
        <taxon>Chloroflexia</taxon>
        <taxon>environmental samples</taxon>
    </lineage>
</organism>
<name>A0A6J4JP68_9CHLR</name>